<accession>A0A7I8KLL6</accession>
<evidence type="ECO:0000313" key="2">
    <source>
        <dbReference type="EMBL" id="CAA7397865.1"/>
    </source>
</evidence>
<gene>
    <name evidence="2" type="ORF">SI8410_06008530</name>
</gene>
<keyword evidence="1" id="KW-0812">Transmembrane</keyword>
<dbReference type="EMBL" id="LR746269">
    <property type="protein sequence ID" value="CAA7397865.1"/>
    <property type="molecule type" value="Genomic_DNA"/>
</dbReference>
<evidence type="ECO:0000313" key="3">
    <source>
        <dbReference type="Proteomes" id="UP000663760"/>
    </source>
</evidence>
<dbReference type="AlphaFoldDB" id="A0A7I8KLL6"/>
<keyword evidence="1" id="KW-0472">Membrane</keyword>
<organism evidence="2 3">
    <name type="scientific">Spirodela intermedia</name>
    <name type="common">Intermediate duckweed</name>
    <dbReference type="NCBI Taxonomy" id="51605"/>
    <lineage>
        <taxon>Eukaryota</taxon>
        <taxon>Viridiplantae</taxon>
        <taxon>Streptophyta</taxon>
        <taxon>Embryophyta</taxon>
        <taxon>Tracheophyta</taxon>
        <taxon>Spermatophyta</taxon>
        <taxon>Magnoliopsida</taxon>
        <taxon>Liliopsida</taxon>
        <taxon>Araceae</taxon>
        <taxon>Lemnoideae</taxon>
        <taxon>Spirodela</taxon>
    </lineage>
</organism>
<keyword evidence="1" id="KW-1133">Transmembrane helix</keyword>
<reference evidence="2" key="1">
    <citation type="submission" date="2020-02" db="EMBL/GenBank/DDBJ databases">
        <authorList>
            <person name="Scholz U."/>
            <person name="Mascher M."/>
            <person name="Fiebig A."/>
        </authorList>
    </citation>
    <scope>NUCLEOTIDE SEQUENCE</scope>
</reference>
<protein>
    <submittedName>
        <fullName evidence="2">Uncharacterized protein</fullName>
    </submittedName>
</protein>
<name>A0A7I8KLL6_SPIIN</name>
<evidence type="ECO:0000256" key="1">
    <source>
        <dbReference type="SAM" id="Phobius"/>
    </source>
</evidence>
<proteinExistence type="predicted"/>
<keyword evidence="3" id="KW-1185">Reference proteome</keyword>
<dbReference type="Proteomes" id="UP000663760">
    <property type="component" value="Chromosome 6"/>
</dbReference>
<feature type="transmembrane region" description="Helical" evidence="1">
    <location>
        <begin position="12"/>
        <end position="31"/>
    </location>
</feature>
<sequence length="73" mass="8827">MKSNFSNENKVIILFVSLINLYDHLVITLLYDNTIYIFKNIIDSLIEYYHLKKDSCEPHGERLYVKGRREYLR</sequence>